<keyword evidence="7" id="KW-1185">Reference proteome</keyword>
<feature type="transmembrane region" description="Helical" evidence="3">
    <location>
        <begin position="338"/>
        <end position="358"/>
    </location>
</feature>
<feature type="transmembrane region" description="Helical" evidence="3">
    <location>
        <begin position="222"/>
        <end position="241"/>
    </location>
</feature>
<evidence type="ECO:0000259" key="5">
    <source>
        <dbReference type="Pfam" id="PF03407"/>
    </source>
</evidence>
<dbReference type="STRING" id="578462.A0A0L0S338"/>
<accession>A0A0L0S338</accession>
<keyword evidence="3" id="KW-1133">Transmembrane helix</keyword>
<evidence type="ECO:0008006" key="8">
    <source>
        <dbReference type="Google" id="ProtNLM"/>
    </source>
</evidence>
<organism evidence="6 7">
    <name type="scientific">Allomyces macrogynus (strain ATCC 38327)</name>
    <name type="common">Allomyces javanicus var. macrogynus</name>
    <dbReference type="NCBI Taxonomy" id="578462"/>
    <lineage>
        <taxon>Eukaryota</taxon>
        <taxon>Fungi</taxon>
        <taxon>Fungi incertae sedis</taxon>
        <taxon>Blastocladiomycota</taxon>
        <taxon>Blastocladiomycetes</taxon>
        <taxon>Blastocladiales</taxon>
        <taxon>Blastocladiaceae</taxon>
        <taxon>Allomyces</taxon>
    </lineage>
</organism>
<dbReference type="eggNOG" id="KOG1429">
    <property type="taxonomic scope" value="Eukaryota"/>
</dbReference>
<evidence type="ECO:0000259" key="4">
    <source>
        <dbReference type="Pfam" id="PF01370"/>
    </source>
</evidence>
<reference evidence="6 7" key="1">
    <citation type="submission" date="2009-11" db="EMBL/GenBank/DDBJ databases">
        <title>Annotation of Allomyces macrogynus ATCC 38327.</title>
        <authorList>
            <consortium name="The Broad Institute Genome Sequencing Platform"/>
            <person name="Russ C."/>
            <person name="Cuomo C."/>
            <person name="Burger G."/>
            <person name="Gray M.W."/>
            <person name="Holland P.W.H."/>
            <person name="King N."/>
            <person name="Lang F.B.F."/>
            <person name="Roger A.J."/>
            <person name="Ruiz-Trillo I."/>
            <person name="Young S.K."/>
            <person name="Zeng Q."/>
            <person name="Gargeya S."/>
            <person name="Fitzgerald M."/>
            <person name="Haas B."/>
            <person name="Abouelleil A."/>
            <person name="Alvarado L."/>
            <person name="Arachchi H.M."/>
            <person name="Berlin A."/>
            <person name="Chapman S.B."/>
            <person name="Gearin G."/>
            <person name="Goldberg J."/>
            <person name="Griggs A."/>
            <person name="Gujja S."/>
            <person name="Hansen M."/>
            <person name="Heiman D."/>
            <person name="Howarth C."/>
            <person name="Larimer J."/>
            <person name="Lui A."/>
            <person name="MacDonald P.J.P."/>
            <person name="McCowen C."/>
            <person name="Montmayeur A."/>
            <person name="Murphy C."/>
            <person name="Neiman D."/>
            <person name="Pearson M."/>
            <person name="Priest M."/>
            <person name="Roberts A."/>
            <person name="Saif S."/>
            <person name="Shea T."/>
            <person name="Sisk P."/>
            <person name="Stolte C."/>
            <person name="Sykes S."/>
            <person name="Wortman J."/>
            <person name="Nusbaum C."/>
            <person name="Birren B."/>
        </authorList>
    </citation>
    <scope>NUCLEOTIDE SEQUENCE [LARGE SCALE GENOMIC DNA]</scope>
    <source>
        <strain evidence="6 7">ATCC 38327</strain>
    </source>
</reference>
<feature type="transmembrane region" description="Helical" evidence="3">
    <location>
        <begin position="425"/>
        <end position="445"/>
    </location>
</feature>
<comment type="similarity">
    <text evidence="1">Belongs to the NAD(P)-dependent epimerase/dehydratase family.</text>
</comment>
<dbReference type="InterPro" id="IPR001509">
    <property type="entry name" value="Epimerase_deHydtase"/>
</dbReference>
<feature type="region of interest" description="Disordered" evidence="2">
    <location>
        <begin position="389"/>
        <end position="417"/>
    </location>
</feature>
<evidence type="ECO:0000313" key="7">
    <source>
        <dbReference type="Proteomes" id="UP000054350"/>
    </source>
</evidence>
<protein>
    <recommendedName>
        <fullName evidence="8">NAD(P)-binding domain-containing protein</fullName>
    </recommendedName>
</protein>
<feature type="transmembrane region" description="Helical" evidence="3">
    <location>
        <begin position="314"/>
        <end position="332"/>
    </location>
</feature>
<feature type="transmembrane region" description="Helical" evidence="3">
    <location>
        <begin position="285"/>
        <end position="302"/>
    </location>
</feature>
<feature type="transmembrane region" description="Helical" evidence="3">
    <location>
        <begin position="21"/>
        <end position="49"/>
    </location>
</feature>
<evidence type="ECO:0000313" key="6">
    <source>
        <dbReference type="EMBL" id="KNE56830.1"/>
    </source>
</evidence>
<dbReference type="Gene3D" id="3.40.50.720">
    <property type="entry name" value="NAD(P)-binding Rossmann-like Domain"/>
    <property type="match status" value="1"/>
</dbReference>
<feature type="domain" description="Nucleotide-diphospho-sugar transferase" evidence="5">
    <location>
        <begin position="889"/>
        <end position="1039"/>
    </location>
</feature>
<feature type="domain" description="NAD-dependent epimerase/dehydratase" evidence="4">
    <location>
        <begin position="508"/>
        <end position="740"/>
    </location>
</feature>
<dbReference type="EMBL" id="GG745331">
    <property type="protein sequence ID" value="KNE56830.1"/>
    <property type="molecule type" value="Genomic_DNA"/>
</dbReference>
<gene>
    <name evidence="6" type="ORF">AMAG_02604</name>
</gene>
<dbReference type="Gene3D" id="3.90.25.10">
    <property type="entry name" value="UDP-galactose 4-epimerase, domain 1"/>
    <property type="match status" value="1"/>
</dbReference>
<dbReference type="AlphaFoldDB" id="A0A0L0S338"/>
<dbReference type="InterPro" id="IPR036291">
    <property type="entry name" value="NAD(P)-bd_dom_sf"/>
</dbReference>
<dbReference type="PANTHER" id="PTHR43000">
    <property type="entry name" value="DTDP-D-GLUCOSE 4,6-DEHYDRATASE-RELATED"/>
    <property type="match status" value="1"/>
</dbReference>
<feature type="compositionally biased region" description="Low complexity" evidence="2">
    <location>
        <begin position="404"/>
        <end position="417"/>
    </location>
</feature>
<dbReference type="Pfam" id="PF01370">
    <property type="entry name" value="Epimerase"/>
    <property type="match status" value="1"/>
</dbReference>
<dbReference type="SUPFAM" id="SSF51735">
    <property type="entry name" value="NAD(P)-binding Rossmann-fold domains"/>
    <property type="match status" value="1"/>
</dbReference>
<feature type="transmembrane region" description="Helical" evidence="3">
    <location>
        <begin position="69"/>
        <end position="90"/>
    </location>
</feature>
<dbReference type="VEuPathDB" id="FungiDB:AMAG_02604"/>
<keyword evidence="3" id="KW-0812">Transmembrane</keyword>
<sequence length="1165" mass="123664">MDAATVPPALHRLAHARQPPLAAMVAASYTPAVAGTAAVVAGIAHSLLLTLLLATAGHAVPSVIRWRDASTLALVSVGSLAALALVTRLVSRGSNSVRRASGGAPGWLATITKSTAMAAAVLAYHAALTVVHPSIVFAVMMLALHATADSGSASTKYHGLAGDDKEEPWSMQQQQTQQQSYSPSLVRMLVSNLGKLPLWMRLAHVVSIATLAAVYWPTSPLHAGAALIALLAAVVTTYASATKTASGPSSEPARVSIPPIFIATLILGLVAAATGMPTKSATCTAANIATLAIATVVAKWAASTAGTSRAVRSALVQTSLAVAAGTTAAWSAPFVTGAARVGVAIAALLLVVPTAVLASRAATSTVGTTRGGSPVRNGDVLASASVPESVPLSDHSASDLGDDTPALPRPASASTPTARTTSSALIAWLLAIASLVLLCVTAAQVPRAAPGNFRLRPADQVPVESGHWLDYPAPPPVTPPATGVLGLDPCSNVPFHRSEPKIAEGTTALVTGGSGFIGSHLVERLLSLGYKVRILDNLATGYLHNIAHLVTHANVEFVYGDIMDQDTILQAVQGVDYVYHLAAMSKVAPSMKDPAMARFCLDTNVGGTVNVLNASRIAGVKKVVYAASSTYYGNGKVPMNEVDPPNLLTPYSATKYEGEIQMDLYDRIFNLPTIAVRFFMVYGPRQPTTGAYAIVTGVFLKKWMDHQPLPIEGDGSHYRDFIHARDITKALILAQQSPHRAMVVNAGTGVGHSVHEVADLVSPDHKHVDERRNDLVGTLADTCKAKKVLGFEADYEFTHEMAGLIHDAADPASYVRKPEVLRTIEAHAAHPWLLPPGMLKFKYAPLVNDLAGLAAVQAREKQITVIPYQLAYRPMLENLIYSLVKYGKTRHFIVAAMDAPTLDSCLTMNLPCLNATSYSASSFSGEVIAGQGDGWALISWIKPRVVDALLRLGYSVHLTDTDIAYVRDVWPSYMQWMDAVDADLAATFESSWPINTGNYIARPTPTTLNFFKEYLAIGDRDPRIPDQRAFGMALGSHGGMCQSRDACNALKRDGKLALRDYSSIFGRHSVCPRDSLDLCTPNVLYVHPICMSGQEVKKRKMIQLNVWFMREVCPAGAGEDPALRKGECIGVPSKMLSDRSAGLPEPRYPADERACFGTVAQLTAH</sequence>
<evidence type="ECO:0000256" key="1">
    <source>
        <dbReference type="ARBA" id="ARBA00007637"/>
    </source>
</evidence>
<dbReference type="Proteomes" id="UP000054350">
    <property type="component" value="Unassembled WGS sequence"/>
</dbReference>
<feature type="transmembrane region" description="Helical" evidence="3">
    <location>
        <begin position="253"/>
        <end position="273"/>
    </location>
</feature>
<dbReference type="Pfam" id="PF03407">
    <property type="entry name" value="Nucleotid_trans"/>
    <property type="match status" value="1"/>
</dbReference>
<dbReference type="OrthoDB" id="2735536at2759"/>
<dbReference type="InterPro" id="IPR005069">
    <property type="entry name" value="Nucl-diP-sugar_transferase"/>
</dbReference>
<evidence type="ECO:0000256" key="2">
    <source>
        <dbReference type="SAM" id="MobiDB-lite"/>
    </source>
</evidence>
<proteinExistence type="inferred from homology"/>
<evidence type="ECO:0000256" key="3">
    <source>
        <dbReference type="SAM" id="Phobius"/>
    </source>
</evidence>
<feature type="transmembrane region" description="Helical" evidence="3">
    <location>
        <begin position="130"/>
        <end position="148"/>
    </location>
</feature>
<keyword evidence="3" id="KW-0472">Membrane</keyword>
<reference evidence="7" key="2">
    <citation type="submission" date="2009-11" db="EMBL/GenBank/DDBJ databases">
        <title>The Genome Sequence of Allomyces macrogynus strain ATCC 38327.</title>
        <authorList>
            <consortium name="The Broad Institute Genome Sequencing Platform"/>
            <person name="Russ C."/>
            <person name="Cuomo C."/>
            <person name="Shea T."/>
            <person name="Young S.K."/>
            <person name="Zeng Q."/>
            <person name="Koehrsen M."/>
            <person name="Haas B."/>
            <person name="Borodovsky M."/>
            <person name="Guigo R."/>
            <person name="Alvarado L."/>
            <person name="Berlin A."/>
            <person name="Borenstein D."/>
            <person name="Chen Z."/>
            <person name="Engels R."/>
            <person name="Freedman E."/>
            <person name="Gellesch M."/>
            <person name="Goldberg J."/>
            <person name="Griggs A."/>
            <person name="Gujja S."/>
            <person name="Heiman D."/>
            <person name="Hepburn T."/>
            <person name="Howarth C."/>
            <person name="Jen D."/>
            <person name="Larson L."/>
            <person name="Lewis B."/>
            <person name="Mehta T."/>
            <person name="Park D."/>
            <person name="Pearson M."/>
            <person name="Roberts A."/>
            <person name="Saif S."/>
            <person name="Shenoy N."/>
            <person name="Sisk P."/>
            <person name="Stolte C."/>
            <person name="Sykes S."/>
            <person name="Walk T."/>
            <person name="White J."/>
            <person name="Yandava C."/>
            <person name="Burger G."/>
            <person name="Gray M.W."/>
            <person name="Holland P.W.H."/>
            <person name="King N."/>
            <person name="Lang F.B.F."/>
            <person name="Roger A.J."/>
            <person name="Ruiz-Trillo I."/>
            <person name="Lander E."/>
            <person name="Nusbaum C."/>
        </authorList>
    </citation>
    <scope>NUCLEOTIDE SEQUENCE [LARGE SCALE GENOMIC DNA]</scope>
    <source>
        <strain evidence="7">ATCC 38327</strain>
    </source>
</reference>
<feature type="region of interest" description="Disordered" evidence="2">
    <location>
        <begin position="155"/>
        <end position="178"/>
    </location>
</feature>
<name>A0A0L0S338_ALLM3</name>